<dbReference type="PANTHER" id="PTHR36503:SF1">
    <property type="entry name" value="BLR2520 PROTEIN"/>
    <property type="match status" value="1"/>
</dbReference>
<dbReference type="GO" id="GO:0016829">
    <property type="term" value="F:lyase activity"/>
    <property type="evidence" value="ECO:0007669"/>
    <property type="project" value="UniProtKB-KW"/>
</dbReference>
<dbReference type="SUPFAM" id="SSF54593">
    <property type="entry name" value="Glyoxalase/Bleomycin resistance protein/Dihydroxybiphenyl dioxygenase"/>
    <property type="match status" value="1"/>
</dbReference>
<evidence type="ECO:0000256" key="1">
    <source>
        <dbReference type="SAM" id="MobiDB-lite"/>
    </source>
</evidence>
<dbReference type="Gene3D" id="3.10.180.10">
    <property type="entry name" value="2,3-Dihydroxybiphenyl 1,2-Dioxygenase, domain 1"/>
    <property type="match status" value="1"/>
</dbReference>
<reference evidence="3 4" key="1">
    <citation type="submission" date="2016-10" db="EMBL/GenBank/DDBJ databases">
        <authorList>
            <person name="de Groot N.N."/>
        </authorList>
    </citation>
    <scope>NUCLEOTIDE SEQUENCE [LARGE SCALE GENOMIC DNA]</scope>
    <source>
        <strain evidence="3 4">CGMCC 4.1877</strain>
    </source>
</reference>
<sequence>MPPVEQRISLVTLGVTDLARSRAFYRALGWRGQEVEETVFFQAGGLAIVLWDRGKLAADCGLDDARAGGFDGIALAHNVRSDREVDELLGTAERAGGTVTRPAATSVIGFYSGVFTESGRARLGDRPQPRLRARRGRDADAARLRPGVRPGARAPVGARADPGHGPRRGGTVPPVNGSGGTS</sequence>
<feature type="region of interest" description="Disordered" evidence="1">
    <location>
        <begin position="121"/>
        <end position="182"/>
    </location>
</feature>
<keyword evidence="3" id="KW-0456">Lyase</keyword>
<evidence type="ECO:0000313" key="3">
    <source>
        <dbReference type="EMBL" id="SFM97715.1"/>
    </source>
</evidence>
<organism evidence="3 4">
    <name type="scientific">Pseudonocardia ammonioxydans</name>
    <dbReference type="NCBI Taxonomy" id="260086"/>
    <lineage>
        <taxon>Bacteria</taxon>
        <taxon>Bacillati</taxon>
        <taxon>Actinomycetota</taxon>
        <taxon>Actinomycetes</taxon>
        <taxon>Pseudonocardiales</taxon>
        <taxon>Pseudonocardiaceae</taxon>
        <taxon>Pseudonocardia</taxon>
    </lineage>
</organism>
<dbReference type="InterPro" id="IPR029068">
    <property type="entry name" value="Glyas_Bleomycin-R_OHBP_Dase"/>
</dbReference>
<dbReference type="InterPro" id="IPR053863">
    <property type="entry name" value="Glyoxy/Ble-like_N"/>
</dbReference>
<dbReference type="AlphaFoldDB" id="A0A1I4V981"/>
<feature type="domain" description="Glyoxalase/Bleomycin resistance-like N-terminal" evidence="2">
    <location>
        <begin position="11"/>
        <end position="34"/>
    </location>
</feature>
<dbReference type="STRING" id="260086.SAMN05216207_1005244"/>
<dbReference type="Pfam" id="PF22677">
    <property type="entry name" value="Ble-like_N"/>
    <property type="match status" value="1"/>
</dbReference>
<dbReference type="EMBL" id="FOUY01000005">
    <property type="protein sequence ID" value="SFM97715.1"/>
    <property type="molecule type" value="Genomic_DNA"/>
</dbReference>
<dbReference type="Proteomes" id="UP000199614">
    <property type="component" value="Unassembled WGS sequence"/>
</dbReference>
<name>A0A1I4V981_PSUAM</name>
<accession>A0A1I4V981</accession>
<evidence type="ECO:0000313" key="4">
    <source>
        <dbReference type="Proteomes" id="UP000199614"/>
    </source>
</evidence>
<gene>
    <name evidence="3" type="ORF">SAMN05216207_1005244</name>
</gene>
<keyword evidence="4" id="KW-1185">Reference proteome</keyword>
<dbReference type="PANTHER" id="PTHR36503">
    <property type="entry name" value="BLR2520 PROTEIN"/>
    <property type="match status" value="1"/>
</dbReference>
<evidence type="ECO:0000259" key="2">
    <source>
        <dbReference type="Pfam" id="PF22677"/>
    </source>
</evidence>
<feature type="compositionally biased region" description="Low complexity" evidence="1">
    <location>
        <begin position="144"/>
        <end position="160"/>
    </location>
</feature>
<protein>
    <submittedName>
        <fullName evidence="3">Predicted lactoylglutathione lyase</fullName>
    </submittedName>
</protein>
<proteinExistence type="predicted"/>